<feature type="transmembrane region" description="Helical" evidence="1">
    <location>
        <begin position="288"/>
        <end position="314"/>
    </location>
</feature>
<dbReference type="OrthoDB" id="497944at2759"/>
<accession>A0A830HSE5</accession>
<keyword evidence="3" id="KW-1185">Reference proteome</keyword>
<keyword evidence="1" id="KW-0812">Transmembrane</keyword>
<feature type="transmembrane region" description="Helical" evidence="1">
    <location>
        <begin position="334"/>
        <end position="355"/>
    </location>
</feature>
<dbReference type="Proteomes" id="UP000660262">
    <property type="component" value="Unassembled WGS sequence"/>
</dbReference>
<feature type="transmembrane region" description="Helical" evidence="1">
    <location>
        <begin position="20"/>
        <end position="37"/>
    </location>
</feature>
<dbReference type="AlphaFoldDB" id="A0A830HSE5"/>
<name>A0A830HSE5_9CHLO</name>
<comment type="caution">
    <text evidence="2">The sequence shown here is derived from an EMBL/GenBank/DDBJ whole genome shotgun (WGS) entry which is preliminary data.</text>
</comment>
<gene>
    <name evidence="2" type="ORF">PPROV_000741700</name>
</gene>
<evidence type="ECO:0000313" key="2">
    <source>
        <dbReference type="EMBL" id="GHP08680.1"/>
    </source>
</evidence>
<keyword evidence="1" id="KW-0472">Membrane</keyword>
<keyword evidence="1" id="KW-1133">Transmembrane helix</keyword>
<protein>
    <submittedName>
        <fullName evidence="2">Uncharacterized protein</fullName>
    </submittedName>
</protein>
<feature type="transmembrane region" description="Helical" evidence="1">
    <location>
        <begin position="58"/>
        <end position="79"/>
    </location>
</feature>
<evidence type="ECO:0000256" key="1">
    <source>
        <dbReference type="SAM" id="Phobius"/>
    </source>
</evidence>
<feature type="transmembrane region" description="Helical" evidence="1">
    <location>
        <begin position="99"/>
        <end position="121"/>
    </location>
</feature>
<reference evidence="2" key="1">
    <citation type="submission" date="2020-10" db="EMBL/GenBank/DDBJ databases">
        <title>Unveiling of a novel bifunctional photoreceptor, Dualchrome1, isolated from a cosmopolitan green alga.</title>
        <authorList>
            <person name="Suzuki S."/>
            <person name="Kawachi M."/>
        </authorList>
    </citation>
    <scope>NUCLEOTIDE SEQUENCE</scope>
    <source>
        <strain evidence="2">NIES 2893</strain>
    </source>
</reference>
<proteinExistence type="predicted"/>
<evidence type="ECO:0000313" key="3">
    <source>
        <dbReference type="Proteomes" id="UP000660262"/>
    </source>
</evidence>
<dbReference type="EMBL" id="BNJQ01000021">
    <property type="protein sequence ID" value="GHP08680.1"/>
    <property type="molecule type" value="Genomic_DNA"/>
</dbReference>
<sequence>MMNPTTTSSSLCAVSSASLLALFTYTCIWLSLVKVVLLESEPRKKRLITASHGRPHRLLGLLLLALITLGTLVTSPLSLGTPWSDYSGDDGAQLNFFSWLTYDVLLHALAIATTISAVTYFGTARTQTRINNEASGPLDEHATVTREEMVEHAFFQVINAAMIAYLHAAAYIRDEQHALRAVCLLAATAPWLWRNRVPYHSFRKNYVGKKVTLTRAMYAVKKWQFVLYKHALLHGLNVSTCALPNVHDVVHRKDFRIYWIVLNASYVLEFFMQSLVRARALPQSFMVALNIALMVAASICATPLVLSNVCVAAACTSLFLNFSSACKRWLPTEVHRIVVVLFVACIAPHTISDIYTNIRTRS</sequence>
<organism evidence="2 3">
    <name type="scientific">Pycnococcus provasolii</name>
    <dbReference type="NCBI Taxonomy" id="41880"/>
    <lineage>
        <taxon>Eukaryota</taxon>
        <taxon>Viridiplantae</taxon>
        <taxon>Chlorophyta</taxon>
        <taxon>Pseudoscourfieldiophyceae</taxon>
        <taxon>Pseudoscourfieldiales</taxon>
        <taxon>Pycnococcaceae</taxon>
        <taxon>Pycnococcus</taxon>
    </lineage>
</organism>
<feature type="transmembrane region" description="Helical" evidence="1">
    <location>
        <begin position="257"/>
        <end position="276"/>
    </location>
</feature>